<evidence type="ECO:0000313" key="2">
    <source>
        <dbReference type="EMBL" id="GFY62856.1"/>
    </source>
</evidence>
<name>A0A8X7CDR4_9ARAC</name>
<proteinExistence type="predicted"/>
<feature type="domain" description="EFHB C-terminal EF-hand" evidence="1">
    <location>
        <begin position="311"/>
        <end position="378"/>
    </location>
</feature>
<keyword evidence="3" id="KW-1185">Reference proteome</keyword>
<dbReference type="InterPro" id="IPR057428">
    <property type="entry name" value="EFHB_EF-hand_C"/>
</dbReference>
<reference evidence="2" key="1">
    <citation type="submission" date="2020-08" db="EMBL/GenBank/DDBJ databases">
        <title>Multicomponent nature underlies the extraordinary mechanical properties of spider dragline silk.</title>
        <authorList>
            <person name="Kono N."/>
            <person name="Nakamura H."/>
            <person name="Mori M."/>
            <person name="Yoshida Y."/>
            <person name="Ohtoshi R."/>
            <person name="Malay A.D."/>
            <person name="Moran D.A.P."/>
            <person name="Tomita M."/>
            <person name="Numata K."/>
            <person name="Arakawa K."/>
        </authorList>
    </citation>
    <scope>NUCLEOTIDE SEQUENCE</scope>
</reference>
<sequence length="388" mass="44336">MKKQHFTTEVSSLVNPQLPTKYEQLQQESLEKIYASTKRYPLGRTHAPNIPWKAMNKRFGISTEMGDSADILMHPLKGREFCSMYTYDFHPPIRSNHIEISSAPVKSGIDYSGGRVKELLNETGNVESTVIIPLSNLQKRNIKKEMGDKYEPYFHFIIPKNDACCLTTYNLSKNFSKTFTLSDLQKMFENFDVCISKHTLKQVLCTFGVLDNEEDINYDKFLKALKWEHLEFIEACNKKASKGLNDRNISKQLWDNSVGLFKTSASVIGDHKSIVPSRIAGIPSLRNDIRKPKLKSVEDFNEYGDIKNAASVIQPSTFEKYGIYEEDLGALRSKEEIITILFKSGISFNNETFDMVWDTINEQGKASIGEIWNALKHLCLSKNNLFIQ</sequence>
<organism evidence="2 3">
    <name type="scientific">Trichonephila inaurata madagascariensis</name>
    <dbReference type="NCBI Taxonomy" id="2747483"/>
    <lineage>
        <taxon>Eukaryota</taxon>
        <taxon>Metazoa</taxon>
        <taxon>Ecdysozoa</taxon>
        <taxon>Arthropoda</taxon>
        <taxon>Chelicerata</taxon>
        <taxon>Arachnida</taxon>
        <taxon>Araneae</taxon>
        <taxon>Araneomorphae</taxon>
        <taxon>Entelegynae</taxon>
        <taxon>Araneoidea</taxon>
        <taxon>Nephilidae</taxon>
        <taxon>Trichonephila</taxon>
        <taxon>Trichonephila inaurata</taxon>
    </lineage>
</organism>
<dbReference type="AlphaFoldDB" id="A0A8X7CDR4"/>
<accession>A0A8X7CDR4</accession>
<dbReference type="EMBL" id="BMAV01014440">
    <property type="protein sequence ID" value="GFY62856.1"/>
    <property type="molecule type" value="Genomic_DNA"/>
</dbReference>
<protein>
    <recommendedName>
        <fullName evidence="1">EFHB C-terminal EF-hand domain-containing protein</fullName>
    </recommendedName>
</protein>
<evidence type="ECO:0000259" key="1">
    <source>
        <dbReference type="Pfam" id="PF25325"/>
    </source>
</evidence>
<evidence type="ECO:0000313" key="3">
    <source>
        <dbReference type="Proteomes" id="UP000886998"/>
    </source>
</evidence>
<comment type="caution">
    <text evidence="2">The sequence shown here is derived from an EMBL/GenBank/DDBJ whole genome shotgun (WGS) entry which is preliminary data.</text>
</comment>
<gene>
    <name evidence="2" type="primary">AVEN_162836_1</name>
    <name evidence="2" type="ORF">TNIN_278862</name>
</gene>
<dbReference type="Pfam" id="PF25325">
    <property type="entry name" value="EF-hand_EFHB_C"/>
    <property type="match status" value="1"/>
</dbReference>
<dbReference type="Proteomes" id="UP000886998">
    <property type="component" value="Unassembled WGS sequence"/>
</dbReference>